<evidence type="ECO:0000313" key="1">
    <source>
        <dbReference type="EMBL" id="JAH55474.1"/>
    </source>
</evidence>
<protein>
    <submittedName>
        <fullName evidence="1">Uncharacterized protein</fullName>
    </submittedName>
</protein>
<organism evidence="1">
    <name type="scientific">Anguilla anguilla</name>
    <name type="common">European freshwater eel</name>
    <name type="synonym">Muraena anguilla</name>
    <dbReference type="NCBI Taxonomy" id="7936"/>
    <lineage>
        <taxon>Eukaryota</taxon>
        <taxon>Metazoa</taxon>
        <taxon>Chordata</taxon>
        <taxon>Craniata</taxon>
        <taxon>Vertebrata</taxon>
        <taxon>Euteleostomi</taxon>
        <taxon>Actinopterygii</taxon>
        <taxon>Neopterygii</taxon>
        <taxon>Teleostei</taxon>
        <taxon>Anguilliformes</taxon>
        <taxon>Anguillidae</taxon>
        <taxon>Anguilla</taxon>
    </lineage>
</organism>
<sequence>MEELCEFNEKRRSTLHHIIRSYVFAHKIDIILRHMVLRVWKWVVVSQNWNIASHKALKFSRTVCLWIQNCTNPAGEKTSREFLRVLTFYKKLN</sequence>
<dbReference type="EMBL" id="GBXM01053103">
    <property type="protein sequence ID" value="JAH55474.1"/>
    <property type="molecule type" value="Transcribed_RNA"/>
</dbReference>
<reference evidence="1" key="1">
    <citation type="submission" date="2014-11" db="EMBL/GenBank/DDBJ databases">
        <authorList>
            <person name="Amaro Gonzalez C."/>
        </authorList>
    </citation>
    <scope>NUCLEOTIDE SEQUENCE</scope>
</reference>
<reference evidence="1" key="2">
    <citation type="journal article" date="2015" name="Fish Shellfish Immunol.">
        <title>Early steps in the European eel (Anguilla anguilla)-Vibrio vulnificus interaction in the gills: Role of the RtxA13 toxin.</title>
        <authorList>
            <person name="Callol A."/>
            <person name="Pajuelo D."/>
            <person name="Ebbesson L."/>
            <person name="Teles M."/>
            <person name="MacKenzie S."/>
            <person name="Amaro C."/>
        </authorList>
    </citation>
    <scope>NUCLEOTIDE SEQUENCE</scope>
</reference>
<accession>A0A0E9TP39</accession>
<name>A0A0E9TP39_ANGAN</name>
<dbReference type="AlphaFoldDB" id="A0A0E9TP39"/>
<proteinExistence type="predicted"/>